<keyword evidence="10 15" id="KW-0408">Iron</keyword>
<keyword evidence="14" id="KW-0449">Lipoprotein</keyword>
<evidence type="ECO:0000313" key="17">
    <source>
        <dbReference type="EMBL" id="KAK1851123.1"/>
    </source>
</evidence>
<dbReference type="InterPro" id="IPR008427">
    <property type="entry name" value="Extracellular_membr_CFEM_dom"/>
</dbReference>
<feature type="binding site" description="axial binding residue" evidence="15">
    <location>
        <position position="109"/>
    </location>
    <ligand>
        <name>heme</name>
        <dbReference type="ChEBI" id="CHEBI:30413"/>
    </ligand>
    <ligandPart>
        <name>Fe</name>
        <dbReference type="ChEBI" id="CHEBI:18248"/>
    </ligandPart>
</feature>
<gene>
    <name evidence="17" type="ORF">CCHR01_06249</name>
</gene>
<keyword evidence="13" id="KW-0325">Glycoprotein</keyword>
<keyword evidence="9" id="KW-0732">Signal</keyword>
<evidence type="ECO:0000256" key="13">
    <source>
        <dbReference type="ARBA" id="ARBA00023180"/>
    </source>
</evidence>
<keyword evidence="4" id="KW-1003">Cell membrane</keyword>
<evidence type="ECO:0000256" key="2">
    <source>
        <dbReference type="ARBA" id="ARBA00004613"/>
    </source>
</evidence>
<dbReference type="GO" id="GO:0005576">
    <property type="term" value="C:extracellular region"/>
    <property type="evidence" value="ECO:0007669"/>
    <property type="project" value="UniProtKB-SubCell"/>
</dbReference>
<organism evidence="17 18">
    <name type="scientific">Colletotrichum chrysophilum</name>
    <dbReference type="NCBI Taxonomy" id="1836956"/>
    <lineage>
        <taxon>Eukaryota</taxon>
        <taxon>Fungi</taxon>
        <taxon>Dikarya</taxon>
        <taxon>Ascomycota</taxon>
        <taxon>Pezizomycotina</taxon>
        <taxon>Sordariomycetes</taxon>
        <taxon>Hypocreomycetidae</taxon>
        <taxon>Glomerellales</taxon>
        <taxon>Glomerellaceae</taxon>
        <taxon>Colletotrichum</taxon>
        <taxon>Colletotrichum gloeosporioides species complex</taxon>
    </lineage>
</organism>
<evidence type="ECO:0000256" key="15">
    <source>
        <dbReference type="PROSITE-ProRule" id="PRU01356"/>
    </source>
</evidence>
<comment type="subcellular location">
    <subcellularLocation>
        <location evidence="1">Cell membrane</location>
        <topology evidence="1">Lipid-anchor</topology>
        <topology evidence="1">GPI-anchor</topology>
    </subcellularLocation>
    <subcellularLocation>
        <location evidence="2">Secreted</location>
    </subcellularLocation>
</comment>
<dbReference type="InterPro" id="IPR051735">
    <property type="entry name" value="CFEM_domain"/>
</dbReference>
<keyword evidence="18" id="KW-1185">Reference proteome</keyword>
<feature type="disulfide bond" evidence="15">
    <location>
        <begin position="105"/>
        <end position="112"/>
    </location>
</feature>
<dbReference type="GO" id="GO:0098552">
    <property type="term" value="C:side of membrane"/>
    <property type="evidence" value="ECO:0007669"/>
    <property type="project" value="UniProtKB-KW"/>
</dbReference>
<accession>A0AAD9AMA2</accession>
<proteinExistence type="inferred from homology"/>
<dbReference type="AlphaFoldDB" id="A0AAD9AMA2"/>
<name>A0AAD9AMA2_9PEZI</name>
<evidence type="ECO:0000256" key="5">
    <source>
        <dbReference type="ARBA" id="ARBA00022525"/>
    </source>
</evidence>
<dbReference type="EMBL" id="JAQOWY010000103">
    <property type="protein sequence ID" value="KAK1851123.1"/>
    <property type="molecule type" value="Genomic_DNA"/>
</dbReference>
<protein>
    <submittedName>
        <fullName evidence="17">CFEM domain-containing protein</fullName>
    </submittedName>
</protein>
<keyword evidence="6 15" id="KW-0349">Heme</keyword>
<evidence type="ECO:0000256" key="8">
    <source>
        <dbReference type="ARBA" id="ARBA00022723"/>
    </source>
</evidence>
<evidence type="ECO:0000256" key="9">
    <source>
        <dbReference type="ARBA" id="ARBA00022729"/>
    </source>
</evidence>
<dbReference type="PANTHER" id="PTHR37928">
    <property type="entry name" value="CFEM DOMAIN PROTEIN (AFU_ORTHOLOGUE AFUA_6G14090)"/>
    <property type="match status" value="1"/>
</dbReference>
<feature type="domain" description="CFEM" evidence="16">
    <location>
        <begin position="64"/>
        <end position="178"/>
    </location>
</feature>
<evidence type="ECO:0000256" key="12">
    <source>
        <dbReference type="ARBA" id="ARBA00023157"/>
    </source>
</evidence>
<evidence type="ECO:0000313" key="18">
    <source>
        <dbReference type="Proteomes" id="UP001243330"/>
    </source>
</evidence>
<evidence type="ECO:0000256" key="6">
    <source>
        <dbReference type="ARBA" id="ARBA00022617"/>
    </source>
</evidence>
<dbReference type="GO" id="GO:0005886">
    <property type="term" value="C:plasma membrane"/>
    <property type="evidence" value="ECO:0007669"/>
    <property type="project" value="UniProtKB-SubCell"/>
</dbReference>
<dbReference type="PROSITE" id="PS52012">
    <property type="entry name" value="CFEM"/>
    <property type="match status" value="1"/>
</dbReference>
<evidence type="ECO:0000259" key="16">
    <source>
        <dbReference type="PROSITE" id="PS52012"/>
    </source>
</evidence>
<evidence type="ECO:0000256" key="14">
    <source>
        <dbReference type="ARBA" id="ARBA00023288"/>
    </source>
</evidence>
<sequence>MHTGVQPPFTSIYIKPYVPQLLPILNLYPSHPHSLVHINRHPLSSLYYYRHQLTHVIPQTSTTVKMKYSFAIAALAALVVAQDASIIPECARDCLSKATASATSCKEGDYACTCKPDNKAAIQSAATSCVIAACGVDVAVSEVIPASEKLCAAAGSGSASSAVSSAASAASSAASEASSAAPSVSIPTSASGSVSLPYNTVTGTEPAATTTVAATTTKAGGSNATTTGAGSASTTPVQAGAGALAPIGGLAMLVLGALAI</sequence>
<evidence type="ECO:0000256" key="3">
    <source>
        <dbReference type="ARBA" id="ARBA00010031"/>
    </source>
</evidence>
<dbReference type="GO" id="GO:0046872">
    <property type="term" value="F:metal ion binding"/>
    <property type="evidence" value="ECO:0007669"/>
    <property type="project" value="UniProtKB-UniRule"/>
</dbReference>
<evidence type="ECO:0000256" key="1">
    <source>
        <dbReference type="ARBA" id="ARBA00004609"/>
    </source>
</evidence>
<dbReference type="Pfam" id="PF05730">
    <property type="entry name" value="CFEM"/>
    <property type="match status" value="1"/>
</dbReference>
<comment type="similarity">
    <text evidence="3">Belongs to the RBT5 family.</text>
</comment>
<keyword evidence="5" id="KW-0964">Secreted</keyword>
<dbReference type="SMART" id="SM00747">
    <property type="entry name" value="CFEM"/>
    <property type="match status" value="1"/>
</dbReference>
<reference evidence="17" key="1">
    <citation type="submission" date="2023-01" db="EMBL/GenBank/DDBJ databases">
        <title>Colletotrichum chrysophilum M932 genome sequence.</title>
        <authorList>
            <person name="Baroncelli R."/>
        </authorList>
    </citation>
    <scope>NUCLEOTIDE SEQUENCE</scope>
    <source>
        <strain evidence="17">M932</strain>
    </source>
</reference>
<keyword evidence="8 15" id="KW-0479">Metal-binding</keyword>
<dbReference type="Proteomes" id="UP001243330">
    <property type="component" value="Unassembled WGS sequence"/>
</dbReference>
<comment type="caution">
    <text evidence="17">The sequence shown here is derived from an EMBL/GenBank/DDBJ whole genome shotgun (WGS) entry which is preliminary data.</text>
</comment>
<keyword evidence="11" id="KW-0472">Membrane</keyword>
<evidence type="ECO:0000256" key="7">
    <source>
        <dbReference type="ARBA" id="ARBA00022622"/>
    </source>
</evidence>
<evidence type="ECO:0000256" key="11">
    <source>
        <dbReference type="ARBA" id="ARBA00023136"/>
    </source>
</evidence>
<keyword evidence="12 15" id="KW-1015">Disulfide bond</keyword>
<evidence type="ECO:0000256" key="4">
    <source>
        <dbReference type="ARBA" id="ARBA00022475"/>
    </source>
</evidence>
<dbReference type="PANTHER" id="PTHR37928:SF2">
    <property type="entry name" value="GPI ANCHORED CFEM DOMAIN PROTEIN (AFU_ORTHOLOGUE AFUA_6G10580)"/>
    <property type="match status" value="1"/>
</dbReference>
<comment type="caution">
    <text evidence="15">Lacks conserved residue(s) required for the propagation of feature annotation.</text>
</comment>
<keyword evidence="7" id="KW-0336">GPI-anchor</keyword>
<evidence type="ECO:0000256" key="10">
    <source>
        <dbReference type="ARBA" id="ARBA00023004"/>
    </source>
</evidence>